<dbReference type="AlphaFoldDB" id="A0A290XCR8"/>
<organism evidence="14 15">
    <name type="scientific">Luteimonas chenhongjianii</name>
    <dbReference type="NCBI Taxonomy" id="2006110"/>
    <lineage>
        <taxon>Bacteria</taxon>
        <taxon>Pseudomonadati</taxon>
        <taxon>Pseudomonadota</taxon>
        <taxon>Gammaproteobacteria</taxon>
        <taxon>Lysobacterales</taxon>
        <taxon>Lysobacteraceae</taxon>
        <taxon>Luteimonas</taxon>
    </lineage>
</organism>
<dbReference type="InterPro" id="IPR022398">
    <property type="entry name" value="Peptidase_S8_His-AS"/>
</dbReference>
<dbReference type="InterPro" id="IPR050131">
    <property type="entry name" value="Peptidase_S8_subtilisin-like"/>
</dbReference>
<dbReference type="Pfam" id="PF00082">
    <property type="entry name" value="Peptidase_S8"/>
    <property type="match status" value="1"/>
</dbReference>
<dbReference type="PRINTS" id="PR00723">
    <property type="entry name" value="SUBTILISIN"/>
</dbReference>
<dbReference type="InterPro" id="IPR034176">
    <property type="entry name" value="Peptidases_S8_13"/>
</dbReference>
<feature type="active site" description="Charge relay system" evidence="9">
    <location>
        <position position="323"/>
    </location>
</feature>
<dbReference type="InterPro" id="IPR015500">
    <property type="entry name" value="Peptidase_S8_subtilisin-rel"/>
</dbReference>
<dbReference type="GO" id="GO:0004252">
    <property type="term" value="F:serine-type endopeptidase activity"/>
    <property type="evidence" value="ECO:0007669"/>
    <property type="project" value="UniProtKB-UniRule"/>
</dbReference>
<evidence type="ECO:0000256" key="9">
    <source>
        <dbReference type="PROSITE-ProRule" id="PRU01240"/>
    </source>
</evidence>
<gene>
    <name evidence="14" type="ORF">CNR27_05050</name>
</gene>
<reference evidence="15" key="1">
    <citation type="submission" date="2017-09" db="EMBL/GenBank/DDBJ databases">
        <title>Luteimonas liuhanmingii sp.nov., isolated from the intestinal contents of Tibetan Plateau Pika in Yushu, Qinghai Province, China.</title>
        <authorList>
            <person name="Gui Z."/>
        </authorList>
    </citation>
    <scope>NUCLEOTIDE SEQUENCE [LARGE SCALE GENOMIC DNA]</scope>
    <source>
        <strain evidence="15">100111</strain>
    </source>
</reference>
<dbReference type="InterPro" id="IPR000209">
    <property type="entry name" value="Peptidase_S8/S53_dom"/>
</dbReference>
<feature type="domain" description="Peptidase S8/S53" evidence="12">
    <location>
        <begin position="252"/>
        <end position="559"/>
    </location>
</feature>
<accession>A0A290XCR8</accession>
<dbReference type="KEGG" id="lum:CNR27_05050"/>
<dbReference type="InterPro" id="IPR023827">
    <property type="entry name" value="Peptidase_S8_Asp-AS"/>
</dbReference>
<dbReference type="OrthoDB" id="9790784at2"/>
<evidence type="ECO:0000256" key="4">
    <source>
        <dbReference type="ARBA" id="ARBA00022670"/>
    </source>
</evidence>
<evidence type="ECO:0000259" key="13">
    <source>
        <dbReference type="Pfam" id="PF04151"/>
    </source>
</evidence>
<keyword evidence="11" id="KW-0812">Transmembrane</keyword>
<keyword evidence="15" id="KW-1185">Reference proteome</keyword>
<evidence type="ECO:0000313" key="15">
    <source>
        <dbReference type="Proteomes" id="UP000218968"/>
    </source>
</evidence>
<evidence type="ECO:0000256" key="2">
    <source>
        <dbReference type="ARBA" id="ARBA00011073"/>
    </source>
</evidence>
<keyword evidence="4 9" id="KW-0645">Protease</keyword>
<keyword evidence="3" id="KW-0964">Secreted</keyword>
<evidence type="ECO:0000256" key="10">
    <source>
        <dbReference type="RuleBase" id="RU003355"/>
    </source>
</evidence>
<dbReference type="Pfam" id="PF04151">
    <property type="entry name" value="PPC"/>
    <property type="match status" value="1"/>
</dbReference>
<keyword evidence="11" id="KW-0472">Membrane</keyword>
<evidence type="ECO:0000256" key="3">
    <source>
        <dbReference type="ARBA" id="ARBA00022525"/>
    </source>
</evidence>
<feature type="domain" description="Peptidase C-terminal archaeal/bacterial" evidence="13">
    <location>
        <begin position="617"/>
        <end position="684"/>
    </location>
</feature>
<dbReference type="PROSITE" id="PS00137">
    <property type="entry name" value="SUBTILASE_HIS"/>
    <property type="match status" value="1"/>
</dbReference>
<dbReference type="CDD" id="cd07496">
    <property type="entry name" value="Peptidases_S8_13"/>
    <property type="match status" value="1"/>
</dbReference>
<proteinExistence type="inferred from homology"/>
<evidence type="ECO:0000256" key="5">
    <source>
        <dbReference type="ARBA" id="ARBA00022729"/>
    </source>
</evidence>
<comment type="similarity">
    <text evidence="2 9 10">Belongs to the peptidase S8 family.</text>
</comment>
<evidence type="ECO:0000256" key="1">
    <source>
        <dbReference type="ARBA" id="ARBA00004613"/>
    </source>
</evidence>
<dbReference type="Gene3D" id="3.40.50.200">
    <property type="entry name" value="Peptidase S8/S53 domain"/>
    <property type="match status" value="1"/>
</dbReference>
<dbReference type="PROSITE" id="PS00138">
    <property type="entry name" value="SUBTILASE_SER"/>
    <property type="match status" value="1"/>
</dbReference>
<evidence type="ECO:0000313" key="14">
    <source>
        <dbReference type="EMBL" id="ATD66889.1"/>
    </source>
</evidence>
<protein>
    <submittedName>
        <fullName evidence="14">Protease</fullName>
    </submittedName>
</protein>
<dbReference type="EMBL" id="CP023406">
    <property type="protein sequence ID" value="ATD66889.1"/>
    <property type="molecule type" value="Genomic_DNA"/>
</dbReference>
<dbReference type="SUPFAM" id="SSF52743">
    <property type="entry name" value="Subtilisin-like"/>
    <property type="match status" value="1"/>
</dbReference>
<comment type="subcellular location">
    <subcellularLocation>
        <location evidence="1">Secreted</location>
    </subcellularLocation>
</comment>
<dbReference type="FunFam" id="3.40.50.200:FF:000022">
    <property type="entry name" value="Extracellular protease"/>
    <property type="match status" value="1"/>
</dbReference>
<dbReference type="InterPro" id="IPR036852">
    <property type="entry name" value="Peptidase_S8/S53_dom_sf"/>
</dbReference>
<dbReference type="GO" id="GO:0005576">
    <property type="term" value="C:extracellular region"/>
    <property type="evidence" value="ECO:0007669"/>
    <property type="project" value="UniProtKB-SubCell"/>
</dbReference>
<evidence type="ECO:0000256" key="11">
    <source>
        <dbReference type="SAM" id="Phobius"/>
    </source>
</evidence>
<dbReference type="Proteomes" id="UP000218968">
    <property type="component" value="Chromosome"/>
</dbReference>
<name>A0A290XCR8_9GAMM</name>
<evidence type="ECO:0000259" key="12">
    <source>
        <dbReference type="Pfam" id="PF00082"/>
    </source>
</evidence>
<dbReference type="PROSITE" id="PS51892">
    <property type="entry name" value="SUBTILASE"/>
    <property type="match status" value="1"/>
</dbReference>
<evidence type="ECO:0000256" key="6">
    <source>
        <dbReference type="ARBA" id="ARBA00022801"/>
    </source>
</evidence>
<keyword evidence="6 9" id="KW-0378">Hydrolase</keyword>
<dbReference type="InterPro" id="IPR023828">
    <property type="entry name" value="Peptidase_S8_Ser-AS"/>
</dbReference>
<dbReference type="PANTHER" id="PTHR43806:SF11">
    <property type="entry name" value="CEREVISIN-RELATED"/>
    <property type="match status" value="1"/>
</dbReference>
<dbReference type="PROSITE" id="PS00136">
    <property type="entry name" value="SUBTILASE_ASP"/>
    <property type="match status" value="1"/>
</dbReference>
<keyword evidence="7 9" id="KW-0720">Serine protease</keyword>
<keyword evidence="5" id="KW-0732">Signal</keyword>
<feature type="active site" description="Charge relay system" evidence="9">
    <location>
        <position position="518"/>
    </location>
</feature>
<dbReference type="PANTHER" id="PTHR43806">
    <property type="entry name" value="PEPTIDASE S8"/>
    <property type="match status" value="1"/>
</dbReference>
<sequence length="702" mass="72268">MRSRSAWVPVSAGRQCAAPGDCRSRQQRRCVAFGSSRTERIGRGLHGAARTCDIWIHHFSQERLQMKKGIIPCTLAVAVTAVLAVGTAQAAGQARKSGLEAPQVTTTEAQLPFTRFIVEYKDGTRTSRDAVLASVDTALTRAGLSTAKRATRATYVRRLATGHEVVRLSRGVDRAEAATLMRQIASDPNVKSVSLDRLRQIAVAPVQPAYTPNDPNIDWQWHMLAPDGSDTFDGGPNRGGIDAPAGWDLSDGNGITVAVLDTGITAHPDIDTSMADAGYDFISDAFVSGRATDERVPGGWDLGDWTIGYPGAGSCQQRNSSWHGTHVAGTAGAQRTDNGVGVTGVAYGAKHLPVRVLGHCGGMESDISDAIIWAAGGEVAGVPLNANPAQVINLSLGGSGPCSSVEAAAVARANELGAIVVVAAGNSNADVSNFSPANCPGVVTVASNGVTSRRAYYSNYGDGIDISAPGGGVYPNDGSTGSPIDDGFVWQARNPSTTTPTPLAQITGVPIGGSAGTSQASPHVAGIIALMQSARLEADLPLLDTAEALAILRQTATPFAVTPVANRQIGPGVVNAGAAVLKAIEPPCEVDCAPPATPIVNGTPVRALSGAAGSETLYSIEVPTGVTGPLSITTTGGSGDVSLHVSLDEAPGASGTWNSTRPGNSETIRINAPVAGVYYIKLSGVRAYSNVTLQARFTLPPL</sequence>
<keyword evidence="11" id="KW-1133">Transmembrane helix</keyword>
<dbReference type="Gene3D" id="2.60.120.380">
    <property type="match status" value="1"/>
</dbReference>
<feature type="transmembrane region" description="Helical" evidence="11">
    <location>
        <begin position="69"/>
        <end position="88"/>
    </location>
</feature>
<evidence type="ECO:0000256" key="8">
    <source>
        <dbReference type="ARBA" id="ARBA00023145"/>
    </source>
</evidence>
<keyword evidence="8" id="KW-0865">Zymogen</keyword>
<dbReference type="InterPro" id="IPR007280">
    <property type="entry name" value="Peptidase_C_arc/bac"/>
</dbReference>
<dbReference type="GO" id="GO:0006508">
    <property type="term" value="P:proteolysis"/>
    <property type="evidence" value="ECO:0007669"/>
    <property type="project" value="UniProtKB-KW"/>
</dbReference>
<feature type="active site" description="Charge relay system" evidence="9">
    <location>
        <position position="261"/>
    </location>
</feature>
<evidence type="ECO:0000256" key="7">
    <source>
        <dbReference type="ARBA" id="ARBA00022825"/>
    </source>
</evidence>